<protein>
    <recommendedName>
        <fullName evidence="11">DUF3331 domain-containing protein</fullName>
    </recommendedName>
</protein>
<dbReference type="EMBL" id="LPAD01000051">
    <property type="protein sequence ID" value="KVN86641.1"/>
    <property type="molecule type" value="Genomic_DNA"/>
</dbReference>
<reference evidence="10" key="4">
    <citation type="submission" date="2016-08" db="EMBL/GenBank/DDBJ databases">
        <title>Population biology and virulence potential of Burkholderia ubonensis.</title>
        <authorList>
            <person name="Price E.P."/>
            <person name="Currie B.J."/>
            <person name="Wagner D.M."/>
        </authorList>
    </citation>
    <scope>NUCLEOTIDE SEQUENCE [LARGE SCALE GENOMIC DNA]</scope>
    <source>
        <strain evidence="10">MSMB0103</strain>
    </source>
</reference>
<dbReference type="Pfam" id="PF11811">
    <property type="entry name" value="DUF3331"/>
    <property type="match status" value="1"/>
</dbReference>
<gene>
    <name evidence="5" type="ORF">BGV66_05890</name>
    <name evidence="2" type="ORF">WJ68_10995</name>
    <name evidence="4" type="ORF">WK57_31170</name>
    <name evidence="1" type="ORF">WK67_30250</name>
    <name evidence="3" type="ORF">WL29_35340</name>
</gene>
<sequence>MDDNAAPWLQTVAAIRSFDMPTASWATGRRRSTTRDKLPDWSATSLPTIGVLERPTRDSVVISWCDACSGRYGYQKWRLFNTRRRGVCVLSGRAIEIGDSVYSPQLLGSTPGNAAAMILADCLDAVDAA</sequence>
<dbReference type="AlphaFoldDB" id="A0A108DNH8"/>
<dbReference type="EMBL" id="MEAU01000007">
    <property type="protein sequence ID" value="OJA49632.1"/>
    <property type="molecule type" value="Genomic_DNA"/>
</dbReference>
<dbReference type="STRING" id="101571.WJ32_28080"/>
<dbReference type="EMBL" id="LPHD01000163">
    <property type="protein sequence ID" value="KWA76277.1"/>
    <property type="molecule type" value="Genomic_DNA"/>
</dbReference>
<dbReference type="EMBL" id="LNJU01000005">
    <property type="protein sequence ID" value="KWZ53436.1"/>
    <property type="molecule type" value="Genomic_DNA"/>
</dbReference>
<evidence type="ECO:0000313" key="10">
    <source>
        <dbReference type="Proteomes" id="UP000183667"/>
    </source>
</evidence>
<evidence type="ECO:0000313" key="1">
    <source>
        <dbReference type="EMBL" id="AOK26877.1"/>
    </source>
</evidence>
<evidence type="ECO:0000313" key="3">
    <source>
        <dbReference type="EMBL" id="KWA76277.1"/>
    </source>
</evidence>
<dbReference type="Proteomes" id="UP000060630">
    <property type="component" value="Unassembled WGS sequence"/>
</dbReference>
<dbReference type="Proteomes" id="UP000095100">
    <property type="component" value="Chromosome 2"/>
</dbReference>
<dbReference type="EMBL" id="CP013447">
    <property type="protein sequence ID" value="AOK26877.1"/>
    <property type="molecule type" value="Genomic_DNA"/>
</dbReference>
<evidence type="ECO:0008006" key="11">
    <source>
        <dbReference type="Google" id="ProtNLM"/>
    </source>
</evidence>
<reference evidence="4 8" key="2">
    <citation type="submission" date="2015-11" db="EMBL/GenBank/DDBJ databases">
        <authorList>
            <person name="Sahl J."/>
            <person name="Wagner D."/>
            <person name="Keim P."/>
        </authorList>
    </citation>
    <scope>NUCLEOTIDE SEQUENCE [LARGE SCALE GENOMIC DNA]</scope>
    <source>
        <strain evidence="4 8">MSMB1157</strain>
    </source>
</reference>
<dbReference type="Proteomes" id="UP000057910">
    <property type="component" value="Unassembled WGS sequence"/>
</dbReference>
<evidence type="ECO:0000313" key="4">
    <source>
        <dbReference type="EMBL" id="KWZ53436.1"/>
    </source>
</evidence>
<dbReference type="Proteomes" id="UP000070119">
    <property type="component" value="Chromosome 2"/>
</dbReference>
<evidence type="ECO:0000313" key="6">
    <source>
        <dbReference type="Proteomes" id="UP000057910"/>
    </source>
</evidence>
<reference evidence="5" key="5">
    <citation type="submission" date="2016-08" db="EMBL/GenBank/DDBJ databases">
        <authorList>
            <person name="Price E.P."/>
            <person name="Currie B.J."/>
            <person name="Wagner D.M."/>
        </authorList>
    </citation>
    <scope>NUCLEOTIDE SEQUENCE</scope>
    <source>
        <strain evidence="5">MSMB0103</strain>
    </source>
</reference>
<dbReference type="RefSeq" id="WP_042588245.1">
    <property type="nucleotide sequence ID" value="NZ_CM003772.1"/>
</dbReference>
<evidence type="ECO:0000313" key="7">
    <source>
        <dbReference type="Proteomes" id="UP000060630"/>
    </source>
</evidence>
<dbReference type="Proteomes" id="UP000183667">
    <property type="component" value="Unassembled WGS sequence"/>
</dbReference>
<reference evidence="6 7" key="1">
    <citation type="submission" date="2015-11" db="EMBL/GenBank/DDBJ databases">
        <title>Expanding the genomic diversity of Burkholderia species for the development of highly accurate diagnostics.</title>
        <authorList>
            <person name="Sahl J."/>
            <person name="Keim P."/>
            <person name="Wagner D."/>
        </authorList>
    </citation>
    <scope>NUCLEOTIDE SEQUENCE [LARGE SCALE GENOMIC DNA]</scope>
    <source>
        <strain evidence="2 6">MSMB1585WGS</strain>
        <strain evidence="3 7">MSMB2087WGS</strain>
    </source>
</reference>
<evidence type="ECO:0000313" key="2">
    <source>
        <dbReference type="EMBL" id="KVN86641.1"/>
    </source>
</evidence>
<reference evidence="1 9" key="3">
    <citation type="submission" date="2015-12" db="EMBL/GenBank/DDBJ databases">
        <title>Diversity of Burkholderia near neighbor genomes.</title>
        <authorList>
            <person name="Sahl J."/>
            <person name="Wagner D."/>
            <person name="Keim P."/>
        </authorList>
    </citation>
    <scope>NUCLEOTIDE SEQUENCE [LARGE SCALE GENOMIC DNA]</scope>
    <source>
        <strain evidence="1 9">MSMB1189WGS</strain>
    </source>
</reference>
<name>A0A108DNH8_9BURK</name>
<evidence type="ECO:0000313" key="5">
    <source>
        <dbReference type="EMBL" id="OJA49632.1"/>
    </source>
</evidence>
<organism evidence="4 8">
    <name type="scientific">Burkholderia ubonensis</name>
    <dbReference type="NCBI Taxonomy" id="101571"/>
    <lineage>
        <taxon>Bacteria</taxon>
        <taxon>Pseudomonadati</taxon>
        <taxon>Pseudomonadota</taxon>
        <taxon>Betaproteobacteria</taxon>
        <taxon>Burkholderiales</taxon>
        <taxon>Burkholderiaceae</taxon>
        <taxon>Burkholderia</taxon>
        <taxon>Burkholderia cepacia complex</taxon>
    </lineage>
</organism>
<dbReference type="InterPro" id="IPR021769">
    <property type="entry name" value="DUF3331"/>
</dbReference>
<evidence type="ECO:0000313" key="8">
    <source>
        <dbReference type="Proteomes" id="UP000070119"/>
    </source>
</evidence>
<proteinExistence type="predicted"/>
<evidence type="ECO:0000313" key="9">
    <source>
        <dbReference type="Proteomes" id="UP000095100"/>
    </source>
</evidence>
<accession>A0A108DNH8</accession>